<comment type="caution">
    <text evidence="4">The sequence shown here is derived from an EMBL/GenBank/DDBJ whole genome shotgun (WGS) entry which is preliminary data.</text>
</comment>
<feature type="compositionally biased region" description="Low complexity" evidence="3">
    <location>
        <begin position="131"/>
        <end position="169"/>
    </location>
</feature>
<accession>A0ABY1I854</accession>
<keyword evidence="5" id="KW-1185">Reference proteome</keyword>
<reference evidence="4 5" key="1">
    <citation type="submission" date="2016-11" db="EMBL/GenBank/DDBJ databases">
        <authorList>
            <person name="Varghese N."/>
            <person name="Submissions S."/>
        </authorList>
    </citation>
    <scope>NUCLEOTIDE SEQUENCE [LARGE SCALE GENOMIC DNA]</scope>
    <source>
        <strain evidence="4 5">PA</strain>
    </source>
</reference>
<evidence type="ECO:0000256" key="1">
    <source>
        <dbReference type="ARBA" id="ARBA00023125"/>
    </source>
</evidence>
<evidence type="ECO:0000313" key="5">
    <source>
        <dbReference type="Proteomes" id="UP000184390"/>
    </source>
</evidence>
<dbReference type="RefSeq" id="WP_073452336.1">
    <property type="nucleotide sequence ID" value="NZ_FQYL01000004.1"/>
</dbReference>
<gene>
    <name evidence="4" type="ORF">SAMN05216246_104198</name>
</gene>
<evidence type="ECO:0000256" key="3">
    <source>
        <dbReference type="SAM" id="MobiDB-lite"/>
    </source>
</evidence>
<dbReference type="EMBL" id="FQYL01000004">
    <property type="protein sequence ID" value="SHI75043.1"/>
    <property type="molecule type" value="Genomic_DNA"/>
</dbReference>
<dbReference type="PROSITE" id="PS50935">
    <property type="entry name" value="SSB"/>
    <property type="match status" value="1"/>
</dbReference>
<feature type="compositionally biased region" description="Basic and acidic residues" evidence="3">
    <location>
        <begin position="214"/>
        <end position="227"/>
    </location>
</feature>
<sequence length="234" mass="24079">MTHQLDLTIQGTLGTNPVLSFSGNDERRLAYCRFRVATTTRHRTRSGQWVDDDTMWFTAKCWGSLAVNAAESLRKGDPVLLTGRMTQESWDSGKGIIITNVLSLVAAGHDLNRGCTRFARVRRDENGNELPDGATTPASPSSATTPGTASAGSADAADPAPGAPGVAGAAPGGGAPAQLPADHWEAPAEQSGKSGKPGPAEQAADPPYVVVDDGAARGEGEPGRDDAPVGAPQA</sequence>
<dbReference type="Pfam" id="PF00436">
    <property type="entry name" value="SSB"/>
    <property type="match status" value="1"/>
</dbReference>
<protein>
    <submittedName>
        <fullName evidence="4">Single-strand DNA-binding protein</fullName>
    </submittedName>
</protein>
<dbReference type="GO" id="GO:0003677">
    <property type="term" value="F:DNA binding"/>
    <property type="evidence" value="ECO:0007669"/>
    <property type="project" value="UniProtKB-KW"/>
</dbReference>
<dbReference type="InterPro" id="IPR012340">
    <property type="entry name" value="NA-bd_OB-fold"/>
</dbReference>
<keyword evidence="1 2" id="KW-0238">DNA-binding</keyword>
<dbReference type="SUPFAM" id="SSF50249">
    <property type="entry name" value="Nucleic acid-binding proteins"/>
    <property type="match status" value="1"/>
</dbReference>
<name>A0ABY1I854_9ACTO</name>
<dbReference type="Proteomes" id="UP000184390">
    <property type="component" value="Unassembled WGS sequence"/>
</dbReference>
<feature type="region of interest" description="Disordered" evidence="3">
    <location>
        <begin position="122"/>
        <end position="234"/>
    </location>
</feature>
<dbReference type="CDD" id="cd04496">
    <property type="entry name" value="SSB_OBF"/>
    <property type="match status" value="1"/>
</dbReference>
<organism evidence="4 5">
    <name type="scientific">Actinomyces denticolens</name>
    <dbReference type="NCBI Taxonomy" id="52767"/>
    <lineage>
        <taxon>Bacteria</taxon>
        <taxon>Bacillati</taxon>
        <taxon>Actinomycetota</taxon>
        <taxon>Actinomycetes</taxon>
        <taxon>Actinomycetales</taxon>
        <taxon>Actinomycetaceae</taxon>
        <taxon>Actinomyces</taxon>
    </lineage>
</organism>
<evidence type="ECO:0000313" key="4">
    <source>
        <dbReference type="EMBL" id="SHI75043.1"/>
    </source>
</evidence>
<evidence type="ECO:0000256" key="2">
    <source>
        <dbReference type="PROSITE-ProRule" id="PRU00252"/>
    </source>
</evidence>
<dbReference type="InterPro" id="IPR000424">
    <property type="entry name" value="Primosome_PriB/ssb"/>
</dbReference>
<dbReference type="Gene3D" id="2.40.50.140">
    <property type="entry name" value="Nucleic acid-binding proteins"/>
    <property type="match status" value="1"/>
</dbReference>
<proteinExistence type="predicted"/>